<comment type="caution">
    <text evidence="1">The sequence shown here is derived from an EMBL/GenBank/DDBJ whole genome shotgun (WGS) entry which is preliminary data.</text>
</comment>
<sequence>MNTMNNLQQRARAFEDQYAHQQEMLFKAEVRRNVMIGKWAAEAMGRTDGESYARELALTQVNEPHRLLERLRHDFEAAGVEVKESEIQTRMLEMLHQAADELHNQG</sequence>
<dbReference type="Gene3D" id="1.10.790.20">
    <property type="entry name" value="Domain of unknown function DUF1476"/>
    <property type="match status" value="1"/>
</dbReference>
<keyword evidence="2" id="KW-1185">Reference proteome</keyword>
<reference evidence="1 2" key="1">
    <citation type="submission" date="2020-02" db="EMBL/GenBank/DDBJ databases">
        <title>Genome sequence of the type strain CCBAU10050 of Rhizobium daejeonense.</title>
        <authorList>
            <person name="Gao J."/>
            <person name="Sun J."/>
        </authorList>
    </citation>
    <scope>NUCLEOTIDE SEQUENCE [LARGE SCALE GENOMIC DNA]</scope>
    <source>
        <strain evidence="1 2">CCBAU10050</strain>
    </source>
</reference>
<dbReference type="PIRSF" id="PIRSF031780">
    <property type="entry name" value="UCP031780"/>
    <property type="match status" value="1"/>
</dbReference>
<dbReference type="Proteomes" id="UP000477849">
    <property type="component" value="Unassembled WGS sequence"/>
</dbReference>
<evidence type="ECO:0000313" key="2">
    <source>
        <dbReference type="Proteomes" id="UP000477849"/>
    </source>
</evidence>
<dbReference type="InterPro" id="IPR038293">
    <property type="entry name" value="ATPase_inh_sub_z_sf"/>
</dbReference>
<name>A0A6M1RQ46_9HYPH</name>
<gene>
    <name evidence="1" type="ORF">G6N76_08645</name>
</gene>
<organism evidence="1 2">
    <name type="scientific">Rhizobium daejeonense</name>
    <dbReference type="NCBI Taxonomy" id="240521"/>
    <lineage>
        <taxon>Bacteria</taxon>
        <taxon>Pseudomonadati</taxon>
        <taxon>Pseudomonadota</taxon>
        <taxon>Alphaproteobacteria</taxon>
        <taxon>Hyphomicrobiales</taxon>
        <taxon>Rhizobiaceae</taxon>
        <taxon>Rhizobium/Agrobacterium group</taxon>
        <taxon>Rhizobium</taxon>
    </lineage>
</organism>
<dbReference type="Pfam" id="PF07345">
    <property type="entry name" value="ATPaseInh_sub_z"/>
    <property type="match status" value="1"/>
</dbReference>
<dbReference type="InterPro" id="IPR009945">
    <property type="entry name" value="ATPase_inh_sub_z"/>
</dbReference>
<dbReference type="EMBL" id="JAAKZH010000002">
    <property type="protein sequence ID" value="NGO63744.1"/>
    <property type="molecule type" value="Genomic_DNA"/>
</dbReference>
<proteinExistence type="predicted"/>
<dbReference type="AlphaFoldDB" id="A0A6M1RQ46"/>
<protein>
    <submittedName>
        <fullName evidence="1">DUF1476 domain-containing protein</fullName>
    </submittedName>
</protein>
<evidence type="ECO:0000313" key="1">
    <source>
        <dbReference type="EMBL" id="NGO63744.1"/>
    </source>
</evidence>
<accession>A0A6M1RQ46</accession>